<dbReference type="InterPro" id="IPR001759">
    <property type="entry name" value="PTX_dom"/>
</dbReference>
<evidence type="ECO:0000259" key="5">
    <source>
        <dbReference type="PROSITE" id="PS51828"/>
    </source>
</evidence>
<keyword evidence="2" id="KW-0175">Coiled coil</keyword>
<feature type="transmembrane region" description="Helical" evidence="3">
    <location>
        <begin position="462"/>
        <end position="481"/>
    </location>
</feature>
<evidence type="ECO:0000256" key="4">
    <source>
        <dbReference type="SAM" id="SignalP"/>
    </source>
</evidence>
<dbReference type="OrthoDB" id="10009351at2759"/>
<feature type="domain" description="Pentraxin (PTX)" evidence="5">
    <location>
        <begin position="233"/>
        <end position="441"/>
    </location>
</feature>
<name>A0A553RPY4_9TELE</name>
<comment type="caution">
    <text evidence="6">The sequence shown here is derived from an EMBL/GenBank/DDBJ whole genome shotgun (WGS) entry which is preliminary data.</text>
</comment>
<keyword evidence="3" id="KW-1133">Transmembrane helix</keyword>
<dbReference type="EMBL" id="SRMA01000856">
    <property type="protein sequence ID" value="TRZ04244.1"/>
    <property type="molecule type" value="Genomic_DNA"/>
</dbReference>
<feature type="coiled-coil region" evidence="2">
    <location>
        <begin position="572"/>
        <end position="617"/>
    </location>
</feature>
<comment type="caution">
    <text evidence="1">Lacks conserved residue(s) required for the propagation of feature annotation.</text>
</comment>
<dbReference type="Gene3D" id="2.60.120.200">
    <property type="match status" value="1"/>
</dbReference>
<evidence type="ECO:0000256" key="1">
    <source>
        <dbReference type="PROSITE-ProRule" id="PRU01172"/>
    </source>
</evidence>
<dbReference type="InterPro" id="IPR013320">
    <property type="entry name" value="ConA-like_dom_sf"/>
</dbReference>
<dbReference type="PANTHER" id="PTHR46943">
    <property type="entry name" value="PENTRAXIN-RELATED PROTEIN PTX3"/>
    <property type="match status" value="1"/>
</dbReference>
<organism evidence="6 7">
    <name type="scientific">Danionella cerebrum</name>
    <dbReference type="NCBI Taxonomy" id="2873325"/>
    <lineage>
        <taxon>Eukaryota</taxon>
        <taxon>Metazoa</taxon>
        <taxon>Chordata</taxon>
        <taxon>Craniata</taxon>
        <taxon>Vertebrata</taxon>
        <taxon>Euteleostomi</taxon>
        <taxon>Actinopterygii</taxon>
        <taxon>Neopterygii</taxon>
        <taxon>Teleostei</taxon>
        <taxon>Ostariophysi</taxon>
        <taxon>Cypriniformes</taxon>
        <taxon>Danionidae</taxon>
        <taxon>Danioninae</taxon>
        <taxon>Danionella</taxon>
    </lineage>
</organism>
<dbReference type="SMART" id="SM00159">
    <property type="entry name" value="PTX"/>
    <property type="match status" value="1"/>
</dbReference>
<dbReference type="AlphaFoldDB" id="A0A553RPY4"/>
<dbReference type="GO" id="GO:0005615">
    <property type="term" value="C:extracellular space"/>
    <property type="evidence" value="ECO:0007669"/>
    <property type="project" value="TreeGrafter"/>
</dbReference>
<keyword evidence="3" id="KW-0472">Membrane</keyword>
<gene>
    <name evidence="6" type="ORF">DNTS_029927</name>
</gene>
<dbReference type="Proteomes" id="UP000316079">
    <property type="component" value="Unassembled WGS sequence"/>
</dbReference>
<evidence type="ECO:0000256" key="2">
    <source>
        <dbReference type="SAM" id="Coils"/>
    </source>
</evidence>
<protein>
    <recommendedName>
        <fullName evidence="5">Pentraxin (PTX) domain-containing protein</fullName>
    </recommendedName>
</protein>
<dbReference type="PROSITE" id="PS51828">
    <property type="entry name" value="PTX_2"/>
    <property type="match status" value="1"/>
</dbReference>
<keyword evidence="3" id="KW-0812">Transmembrane</keyword>
<evidence type="ECO:0000313" key="6">
    <source>
        <dbReference type="EMBL" id="TRZ04244.1"/>
    </source>
</evidence>
<feature type="chain" id="PRO_5021822937" description="Pentraxin (PTX) domain-containing protein" evidence="4">
    <location>
        <begin position="29"/>
        <end position="751"/>
    </location>
</feature>
<evidence type="ECO:0000256" key="3">
    <source>
        <dbReference type="SAM" id="Phobius"/>
    </source>
</evidence>
<dbReference type="InterPro" id="IPR058832">
    <property type="entry name" value="PTX3_N"/>
</dbReference>
<dbReference type="PRINTS" id="PR00895">
    <property type="entry name" value="PENTAXIN"/>
</dbReference>
<feature type="coiled-coil region" evidence="2">
    <location>
        <begin position="83"/>
        <end position="153"/>
    </location>
</feature>
<keyword evidence="7" id="KW-1185">Reference proteome</keyword>
<accession>A0A553RPY4</accession>
<evidence type="ECO:0000313" key="7">
    <source>
        <dbReference type="Proteomes" id="UP000316079"/>
    </source>
</evidence>
<reference evidence="6 7" key="1">
    <citation type="journal article" date="2019" name="Sci. Data">
        <title>Hybrid genome assembly and annotation of Danionella translucida.</title>
        <authorList>
            <person name="Kadobianskyi M."/>
            <person name="Schulze L."/>
            <person name="Schuelke M."/>
            <person name="Judkewitz B."/>
        </authorList>
    </citation>
    <scope>NUCLEOTIDE SEQUENCE [LARGE SCALE GENOMIC DNA]</scope>
    <source>
        <strain evidence="6 7">Bolton</strain>
    </source>
</reference>
<dbReference type="STRING" id="623744.A0A553RPY4"/>
<dbReference type="SUPFAM" id="SSF49899">
    <property type="entry name" value="Concanavalin A-like lectins/glucanases"/>
    <property type="match status" value="1"/>
</dbReference>
<dbReference type="GO" id="GO:0001849">
    <property type="term" value="F:complement component C1q complex binding"/>
    <property type="evidence" value="ECO:0007669"/>
    <property type="project" value="TreeGrafter"/>
</dbReference>
<dbReference type="Pfam" id="PF26206">
    <property type="entry name" value="PTX3_N"/>
    <property type="match status" value="1"/>
</dbReference>
<dbReference type="Pfam" id="PF00354">
    <property type="entry name" value="Pentaxin"/>
    <property type="match status" value="1"/>
</dbReference>
<feature type="signal peptide" evidence="4">
    <location>
        <begin position="1"/>
        <end position="28"/>
    </location>
</feature>
<keyword evidence="4" id="KW-0732">Signal</keyword>
<dbReference type="GO" id="GO:0045087">
    <property type="term" value="P:innate immune response"/>
    <property type="evidence" value="ECO:0007669"/>
    <property type="project" value="TreeGrafter"/>
</dbReference>
<proteinExistence type="predicted"/>
<dbReference type="InterPro" id="IPR042837">
    <property type="entry name" value="PTX3"/>
</dbReference>
<sequence>MGSRIRMNVPGAILALCLPCFLTGSLFAYEYAEDYPDSYYNDIPNAEGTQTPCLAQDLSRWDKLFIFLEDSQMKQNMLLQQTEDMAKSQLDSIRKELQKLNSSKDCIQAAENTCRCISEQIKRSVKHVMEQLREAAEAHQAQANETLQQLIQLSRSQAARLSKLESTSVLALGLGQVAVKSFSGSPKEQEASHEDGGKLERALMITSADLQMVHSQLEVFQRATTSRFLPSGCEMALLFPMRSKHTFAEVTPSMSMSVQSFTICLWAKVTQSLNKTILFSYGTKKNPQELQLYLASGSVVLMVGGETHLVEASGLVTDGQWGHVCASWSLEQGLATLWIDGENIASVSGVAKGHIIPDEGFILLGQEQRHSGGHRDFDPKVAFTGKMTAVNLWDYVLKPDRIRTFANPDGSCDSRGNVIGWGISEIIPHGGVLFIRMAYSTNYSRRGGKMGKGICSSRQRKIFHSFLLILFVCGTLCALMISYEMHKELKRTEATAMKYQQHQESLSAQLQVVYEHHSKLEKSLQKERLEHKKADEDFLVFKRESQKALNKEKHEDLKMQYYELQEKHLNQGQDHERVVDEHRLEMDNLQREKEVEISRLKENVYNLREENRQLRKAHQDIYTQLLDMKVEGYDRNGKGFSPRGVLEIGNNNVTKVPMKQPLQIVNFAEGGNGENVERITSKDRRGEDKVGKPVLEHFPSKIEEAAINPRNTLSQSQKQQTPTLLLHIMKGDSGALHAVNVGKEGDIVASF</sequence>
<dbReference type="PANTHER" id="PTHR46943:SF1">
    <property type="entry name" value="PENTRAXIN-RELATED PROTEIN PTX3"/>
    <property type="match status" value="1"/>
</dbReference>